<name>A0A8J5RRP6_ZIZPA</name>
<dbReference type="GO" id="GO:0045944">
    <property type="term" value="P:positive regulation of transcription by RNA polymerase II"/>
    <property type="evidence" value="ECO:0007669"/>
    <property type="project" value="InterPro"/>
</dbReference>
<evidence type="ECO:0000313" key="4">
    <source>
        <dbReference type="Proteomes" id="UP000729402"/>
    </source>
</evidence>
<sequence length="255" mass="27850">MARNRIVLKRIAKDSTRRTTFKKRCRGVVKKASELASLCGIGVCAVVYGEGEAKPEAVWPSVPEVRSILSRFRAAPDVDRFKRVTNQEDYLRKRIARLRDRMRASDEEIRERDSTVMIYEAYTGRRPIAALTVEELANVGLVMDDRIKTLEERYQRLRGEPIIQTTQPPAMLPVAPSRLVSYGNGGMESNASVFAAPPQKQGRFMNMAGGHVGTSFCGGFGSGGSTGASTSAGVANHGAGFSWAAPPGTRVFPPM</sequence>
<dbReference type="Proteomes" id="UP000729402">
    <property type="component" value="Unassembled WGS sequence"/>
</dbReference>
<keyword evidence="4" id="KW-1185">Reference proteome</keyword>
<dbReference type="PROSITE" id="PS50066">
    <property type="entry name" value="MADS_BOX_2"/>
    <property type="match status" value="1"/>
</dbReference>
<gene>
    <name evidence="2" type="ORF">GUJ93_ZPchr0001g30920</name>
    <name evidence="3" type="ORF">GUJ93_ZPchr0001g33124</name>
</gene>
<proteinExistence type="predicted"/>
<feature type="domain" description="MADS-box" evidence="1">
    <location>
        <begin position="1"/>
        <end position="50"/>
    </location>
</feature>
<reference evidence="2" key="2">
    <citation type="submission" date="2021-02" db="EMBL/GenBank/DDBJ databases">
        <authorList>
            <person name="Kimball J.A."/>
            <person name="Haas M.W."/>
            <person name="Macchietto M."/>
            <person name="Kono T."/>
            <person name="Duquette J."/>
            <person name="Shao M."/>
        </authorList>
    </citation>
    <scope>NUCLEOTIDE SEQUENCE</scope>
    <source>
        <tissue evidence="2">Fresh leaf tissue</tissue>
    </source>
</reference>
<dbReference type="CDD" id="cd00266">
    <property type="entry name" value="MADS_SRF_like"/>
    <property type="match status" value="1"/>
</dbReference>
<dbReference type="InterPro" id="IPR033897">
    <property type="entry name" value="SRF-like_MADS-box"/>
</dbReference>
<comment type="caution">
    <text evidence="2">The sequence shown here is derived from an EMBL/GenBank/DDBJ whole genome shotgun (WGS) entry which is preliminary data.</text>
</comment>
<dbReference type="GO" id="GO:0000978">
    <property type="term" value="F:RNA polymerase II cis-regulatory region sequence-specific DNA binding"/>
    <property type="evidence" value="ECO:0007669"/>
    <property type="project" value="TreeGrafter"/>
</dbReference>
<dbReference type="InterPro" id="IPR002100">
    <property type="entry name" value="TF_MADSbox"/>
</dbReference>
<accession>A0A8J5RRP6</accession>
<dbReference type="EMBL" id="JAAALK010000288">
    <property type="protein sequence ID" value="KAG8051961.1"/>
    <property type="molecule type" value="Genomic_DNA"/>
</dbReference>
<dbReference type="SMART" id="SM00432">
    <property type="entry name" value="MADS"/>
    <property type="match status" value="1"/>
</dbReference>
<dbReference type="EMBL" id="JAAALK010000288">
    <property type="protein sequence ID" value="KAG8051959.1"/>
    <property type="molecule type" value="Genomic_DNA"/>
</dbReference>
<dbReference type="GO" id="GO:0000981">
    <property type="term" value="F:DNA-binding transcription factor activity, RNA polymerase II-specific"/>
    <property type="evidence" value="ECO:0007669"/>
    <property type="project" value="InterPro"/>
</dbReference>
<dbReference type="GO" id="GO:0046983">
    <property type="term" value="F:protein dimerization activity"/>
    <property type="evidence" value="ECO:0007669"/>
    <property type="project" value="InterPro"/>
</dbReference>
<dbReference type="AlphaFoldDB" id="A0A8J5RRP6"/>
<dbReference type="PANTHER" id="PTHR11945">
    <property type="entry name" value="MADS BOX PROTEIN"/>
    <property type="match status" value="1"/>
</dbReference>
<dbReference type="OrthoDB" id="678337at2759"/>
<evidence type="ECO:0000313" key="2">
    <source>
        <dbReference type="EMBL" id="KAG8051959.1"/>
    </source>
</evidence>
<reference evidence="2" key="1">
    <citation type="journal article" date="2021" name="bioRxiv">
        <title>Whole Genome Assembly and Annotation of Northern Wild Rice, Zizania palustris L., Supports a Whole Genome Duplication in the Zizania Genus.</title>
        <authorList>
            <person name="Haas M."/>
            <person name="Kono T."/>
            <person name="Macchietto M."/>
            <person name="Millas R."/>
            <person name="McGilp L."/>
            <person name="Shao M."/>
            <person name="Duquette J."/>
            <person name="Hirsch C.N."/>
            <person name="Kimball J."/>
        </authorList>
    </citation>
    <scope>NUCLEOTIDE SEQUENCE</scope>
    <source>
        <tissue evidence="2">Fresh leaf tissue</tissue>
    </source>
</reference>
<organism evidence="2 4">
    <name type="scientific">Zizania palustris</name>
    <name type="common">Northern wild rice</name>
    <dbReference type="NCBI Taxonomy" id="103762"/>
    <lineage>
        <taxon>Eukaryota</taxon>
        <taxon>Viridiplantae</taxon>
        <taxon>Streptophyta</taxon>
        <taxon>Embryophyta</taxon>
        <taxon>Tracheophyta</taxon>
        <taxon>Spermatophyta</taxon>
        <taxon>Magnoliopsida</taxon>
        <taxon>Liliopsida</taxon>
        <taxon>Poales</taxon>
        <taxon>Poaceae</taxon>
        <taxon>BOP clade</taxon>
        <taxon>Oryzoideae</taxon>
        <taxon>Oryzeae</taxon>
        <taxon>Zizaniinae</taxon>
        <taxon>Zizania</taxon>
    </lineage>
</organism>
<dbReference type="Pfam" id="PF00319">
    <property type="entry name" value="SRF-TF"/>
    <property type="match status" value="1"/>
</dbReference>
<protein>
    <recommendedName>
        <fullName evidence="1">MADS-box domain-containing protein</fullName>
    </recommendedName>
</protein>
<evidence type="ECO:0000259" key="1">
    <source>
        <dbReference type="PROSITE" id="PS50066"/>
    </source>
</evidence>
<evidence type="ECO:0000313" key="3">
    <source>
        <dbReference type="EMBL" id="KAG8051961.1"/>
    </source>
</evidence>
<dbReference type="PANTHER" id="PTHR11945:SF387">
    <property type="entry name" value="AGAMOUS-LIKE MADS-BOX PROTEIN AGL80"/>
    <property type="match status" value="1"/>
</dbReference>